<dbReference type="GO" id="GO:0003677">
    <property type="term" value="F:DNA binding"/>
    <property type="evidence" value="ECO:0007669"/>
    <property type="project" value="UniProtKB-KW"/>
</dbReference>
<organism evidence="5 8">
    <name type="scientific">Poseidonibacter ostreae</name>
    <dbReference type="NCBI Taxonomy" id="2654171"/>
    <lineage>
        <taxon>Bacteria</taxon>
        <taxon>Pseudomonadati</taxon>
        <taxon>Campylobacterota</taxon>
        <taxon>Epsilonproteobacteria</taxon>
        <taxon>Campylobacterales</taxon>
        <taxon>Arcobacteraceae</taxon>
        <taxon>Poseidonibacter</taxon>
    </lineage>
</organism>
<dbReference type="EMBL" id="WFKJ01000010">
    <property type="protein sequence ID" value="KAB7891963.1"/>
    <property type="molecule type" value="Genomic_DNA"/>
</dbReference>
<comment type="caution">
    <text evidence="5">The sequence shown here is derived from an EMBL/GenBank/DDBJ whole genome shotgun (WGS) entry which is preliminary data.</text>
</comment>
<evidence type="ECO:0000313" key="8">
    <source>
        <dbReference type="Proteomes" id="UP000472839"/>
    </source>
</evidence>
<keyword evidence="5" id="KW-0255">Endonuclease</keyword>
<evidence type="ECO:0000256" key="1">
    <source>
        <dbReference type="ARBA" id="ARBA00010923"/>
    </source>
</evidence>
<keyword evidence="7" id="KW-1185">Reference proteome</keyword>
<accession>A0A6L4WP36</accession>
<dbReference type="Pfam" id="PF01420">
    <property type="entry name" value="Methylase_S"/>
    <property type="match status" value="2"/>
</dbReference>
<dbReference type="AlphaFoldDB" id="A0A6L4WP36"/>
<proteinExistence type="inferred from homology"/>
<name>A0A6L4WP36_9BACT</name>
<feature type="domain" description="Type I restriction modification DNA specificity" evidence="4">
    <location>
        <begin position="18"/>
        <end position="190"/>
    </location>
</feature>
<keyword evidence="5" id="KW-0540">Nuclease</keyword>
<dbReference type="EMBL" id="WFKK01000061">
    <property type="protein sequence ID" value="KAB7885281.1"/>
    <property type="molecule type" value="Genomic_DNA"/>
</dbReference>
<dbReference type="Proteomes" id="UP000461010">
    <property type="component" value="Unassembled WGS sequence"/>
</dbReference>
<comment type="similarity">
    <text evidence="1">Belongs to the type-I restriction system S methylase family.</text>
</comment>
<evidence type="ECO:0000313" key="6">
    <source>
        <dbReference type="EMBL" id="KAB7891963.1"/>
    </source>
</evidence>
<evidence type="ECO:0000256" key="2">
    <source>
        <dbReference type="ARBA" id="ARBA00022747"/>
    </source>
</evidence>
<dbReference type="InterPro" id="IPR000055">
    <property type="entry name" value="Restrct_endonuc_typeI_TRD"/>
</dbReference>
<feature type="domain" description="Type I restriction modification DNA specificity" evidence="4">
    <location>
        <begin position="214"/>
        <end position="370"/>
    </location>
</feature>
<evidence type="ECO:0000256" key="3">
    <source>
        <dbReference type="ARBA" id="ARBA00023125"/>
    </source>
</evidence>
<dbReference type="Gene3D" id="3.90.220.20">
    <property type="entry name" value="DNA methylase specificity domains"/>
    <property type="match status" value="2"/>
</dbReference>
<dbReference type="InterPro" id="IPR044946">
    <property type="entry name" value="Restrct_endonuc_typeI_TRD_sf"/>
</dbReference>
<dbReference type="GO" id="GO:0009307">
    <property type="term" value="P:DNA restriction-modification system"/>
    <property type="evidence" value="ECO:0007669"/>
    <property type="project" value="UniProtKB-KW"/>
</dbReference>
<dbReference type="SUPFAM" id="SSF116734">
    <property type="entry name" value="DNA methylase specificity domain"/>
    <property type="match status" value="2"/>
</dbReference>
<reference evidence="7 8" key="1">
    <citation type="submission" date="2019-10" db="EMBL/GenBank/DDBJ databases">
        <title>Poseidonibacter ostreae sp. nov., isolated from the gut of the Ostrea denselamellosa.</title>
        <authorList>
            <person name="Choi A."/>
        </authorList>
    </citation>
    <scope>NUCLEOTIDE SEQUENCE [LARGE SCALE GENOMIC DNA]</scope>
    <source>
        <strain evidence="5 8">SJOD-M-33</strain>
        <strain evidence="6 7">SJOD-M-5</strain>
    </source>
</reference>
<evidence type="ECO:0000313" key="7">
    <source>
        <dbReference type="Proteomes" id="UP000461010"/>
    </source>
</evidence>
<evidence type="ECO:0000313" key="5">
    <source>
        <dbReference type="EMBL" id="KAB7885281.1"/>
    </source>
</evidence>
<dbReference type="GO" id="GO:0004519">
    <property type="term" value="F:endonuclease activity"/>
    <property type="evidence" value="ECO:0007669"/>
    <property type="project" value="UniProtKB-KW"/>
</dbReference>
<evidence type="ECO:0000259" key="4">
    <source>
        <dbReference type="Pfam" id="PF01420"/>
    </source>
</evidence>
<gene>
    <name evidence="6" type="ORF">GBG18_05085</name>
    <name evidence="5" type="ORF">GBG19_14420</name>
</gene>
<sequence>MIENIYLMREVFLMNLENKKWKEFNFTDIFDIKGGYYNKKPKLEKNGNIPFIGAVDNSNGITEFYSIENIDDSSKTGNGNNHTIDKKIFKGNCICVTNNGSVGYAYYQLQYFTCSHDVNPLYLKNYILSKDLAMFIIGSIEKQRVCFQYSRKWRPKRMVKSKILLPVNKDDEPDYKYMEEYTKSKINAKKEEYKRYAQKKLDELVYEEVEPLENKEWKEYFVTDIFDVIKRGKRLTKSNQENGNMPYISSTGSNNGIDNFIGNNKDVRIFNNCLTIANSGSVGSSFYHPYAFIGSDHVTGLKKDCMSEYEYMFISTLTNRFSEKYNFNREINDSRISREKILLPMDENEKPDHGYMKQYMINMIHRKLTQYLKYSKN</sequence>
<keyword evidence="2" id="KW-0680">Restriction system</keyword>
<keyword evidence="5" id="KW-0378">Hydrolase</keyword>
<protein>
    <submittedName>
        <fullName evidence="5">Restriction endonuclease subunit S</fullName>
    </submittedName>
</protein>
<keyword evidence="3" id="KW-0238">DNA-binding</keyword>
<dbReference type="Proteomes" id="UP000472839">
    <property type="component" value="Unassembled WGS sequence"/>
</dbReference>